<comment type="caution">
    <text evidence="2">The sequence shown here is derived from an EMBL/GenBank/DDBJ whole genome shotgun (WGS) entry which is preliminary data.</text>
</comment>
<gene>
    <name evidence="2" type="ORF">G3M58_60470</name>
</gene>
<protein>
    <submittedName>
        <fullName evidence="2">RNase J family beta-CASP ribonuclease</fullName>
    </submittedName>
</protein>
<name>A0A6G3XFP8_9ACTN</name>
<accession>A0A6G3XFP8</accession>
<dbReference type="Pfam" id="PF17770">
    <property type="entry name" value="RNase_J_C"/>
    <property type="match status" value="1"/>
</dbReference>
<dbReference type="InterPro" id="IPR041636">
    <property type="entry name" value="RNase_J_C"/>
</dbReference>
<dbReference type="Gene3D" id="3.10.20.580">
    <property type="match status" value="1"/>
</dbReference>
<organism evidence="2">
    <name type="scientific">Streptomyces sp. SID7499</name>
    <dbReference type="NCBI Taxonomy" id="2706086"/>
    <lineage>
        <taxon>Bacteria</taxon>
        <taxon>Bacillati</taxon>
        <taxon>Actinomycetota</taxon>
        <taxon>Actinomycetes</taxon>
        <taxon>Kitasatosporales</taxon>
        <taxon>Streptomycetaceae</taxon>
        <taxon>Streptomyces</taxon>
    </lineage>
</organism>
<feature type="non-terminal residue" evidence="2">
    <location>
        <position position="1"/>
    </location>
</feature>
<dbReference type="AlphaFoldDB" id="A0A6G3XFP8"/>
<feature type="domain" description="Ribonuclease J C-terminal" evidence="1">
    <location>
        <begin position="2"/>
        <end position="93"/>
    </location>
</feature>
<evidence type="ECO:0000259" key="1">
    <source>
        <dbReference type="Pfam" id="PF17770"/>
    </source>
</evidence>
<sequence>ILGDEGIISVFIVVDSSSGKIVGGPHIQARGSGIDDSAFGAVTPKIQDALDKSAQDGVMEPHQLQQMVRRVVGKWVSDTYRRRPMILPVVVEV</sequence>
<evidence type="ECO:0000313" key="2">
    <source>
        <dbReference type="EMBL" id="NEE16628.1"/>
    </source>
</evidence>
<reference evidence="2" key="1">
    <citation type="submission" date="2020-01" db="EMBL/GenBank/DDBJ databases">
        <title>Insect and environment-associated Actinomycetes.</title>
        <authorList>
            <person name="Currrie C."/>
            <person name="Chevrette M."/>
            <person name="Carlson C."/>
            <person name="Stubbendieck R."/>
            <person name="Wendt-Pienkowski E."/>
        </authorList>
    </citation>
    <scope>NUCLEOTIDE SEQUENCE</scope>
    <source>
        <strain evidence="2">SID7499</strain>
    </source>
</reference>
<proteinExistence type="predicted"/>
<dbReference type="EMBL" id="JAAGMN010006234">
    <property type="protein sequence ID" value="NEE16628.1"/>
    <property type="molecule type" value="Genomic_DNA"/>
</dbReference>